<dbReference type="InterPro" id="IPR000620">
    <property type="entry name" value="EamA_dom"/>
</dbReference>
<dbReference type="Proteomes" id="UP000319499">
    <property type="component" value="Unassembled WGS sequence"/>
</dbReference>
<feature type="transmembrane region" description="Helical" evidence="1">
    <location>
        <begin position="273"/>
        <end position="295"/>
    </location>
</feature>
<keyword evidence="1" id="KW-0812">Transmembrane</keyword>
<feature type="transmembrane region" description="Helical" evidence="1">
    <location>
        <begin position="96"/>
        <end position="119"/>
    </location>
</feature>
<organism evidence="3 4">
    <name type="scientific">Apibacter muscae</name>
    <dbReference type="NCBI Taxonomy" id="2509004"/>
    <lineage>
        <taxon>Bacteria</taxon>
        <taxon>Pseudomonadati</taxon>
        <taxon>Bacteroidota</taxon>
        <taxon>Flavobacteriia</taxon>
        <taxon>Flavobacteriales</taxon>
        <taxon>Weeksellaceae</taxon>
        <taxon>Apibacter</taxon>
    </lineage>
</organism>
<feature type="transmembrane region" description="Helical" evidence="1">
    <location>
        <begin position="71"/>
        <end position="90"/>
    </location>
</feature>
<keyword evidence="4" id="KW-1185">Reference proteome</keyword>
<feature type="transmembrane region" description="Helical" evidence="1">
    <location>
        <begin position="243"/>
        <end position="267"/>
    </location>
</feature>
<feature type="transmembrane region" description="Helical" evidence="1">
    <location>
        <begin position="153"/>
        <end position="173"/>
    </location>
</feature>
<dbReference type="PANTHER" id="PTHR22911:SF137">
    <property type="entry name" value="SOLUTE CARRIER FAMILY 35 MEMBER G2-RELATED"/>
    <property type="match status" value="1"/>
</dbReference>
<protein>
    <submittedName>
        <fullName evidence="3">EamA/RhaT family transporter</fullName>
    </submittedName>
</protein>
<comment type="caution">
    <text evidence="3">The sequence shown here is derived from an EMBL/GenBank/DDBJ whole genome shotgun (WGS) entry which is preliminary data.</text>
</comment>
<dbReference type="RefSeq" id="WP_146262867.1">
    <property type="nucleotide sequence ID" value="NZ_SELG01000041.1"/>
</dbReference>
<evidence type="ECO:0000256" key="1">
    <source>
        <dbReference type="SAM" id="Phobius"/>
    </source>
</evidence>
<keyword evidence="1" id="KW-0472">Membrane</keyword>
<evidence type="ECO:0000259" key="2">
    <source>
        <dbReference type="Pfam" id="PF00892"/>
    </source>
</evidence>
<dbReference type="GO" id="GO:0016020">
    <property type="term" value="C:membrane"/>
    <property type="evidence" value="ECO:0007669"/>
    <property type="project" value="InterPro"/>
</dbReference>
<feature type="transmembrane region" description="Helical" evidence="1">
    <location>
        <begin position="9"/>
        <end position="28"/>
    </location>
</feature>
<reference evidence="3 4" key="1">
    <citation type="submission" date="2019-02" db="EMBL/GenBank/DDBJ databases">
        <title>Apibacter muscae sp. nov.: a novel member of the house fly microbiota.</title>
        <authorList>
            <person name="Park R."/>
        </authorList>
    </citation>
    <scope>NUCLEOTIDE SEQUENCE [LARGE SCALE GENOMIC DNA]</scope>
    <source>
        <strain evidence="3 4">AL1</strain>
    </source>
</reference>
<dbReference type="Pfam" id="PF00892">
    <property type="entry name" value="EamA"/>
    <property type="match status" value="2"/>
</dbReference>
<accession>A0A563D7V6</accession>
<feature type="domain" description="EamA" evidence="2">
    <location>
        <begin position="156"/>
        <end position="290"/>
    </location>
</feature>
<dbReference type="OrthoDB" id="3180815at2"/>
<gene>
    <name evidence="3" type="ORF">ETU09_10795</name>
</gene>
<dbReference type="InterPro" id="IPR037185">
    <property type="entry name" value="EmrE-like"/>
</dbReference>
<keyword evidence="1" id="KW-1133">Transmembrane helix</keyword>
<dbReference type="AlphaFoldDB" id="A0A563D7V6"/>
<feature type="transmembrane region" description="Helical" evidence="1">
    <location>
        <begin position="40"/>
        <end position="59"/>
    </location>
</feature>
<feature type="transmembrane region" description="Helical" evidence="1">
    <location>
        <begin position="216"/>
        <end position="236"/>
    </location>
</feature>
<name>A0A563D7V6_9FLAO</name>
<evidence type="ECO:0000313" key="4">
    <source>
        <dbReference type="Proteomes" id="UP000319499"/>
    </source>
</evidence>
<evidence type="ECO:0000313" key="3">
    <source>
        <dbReference type="EMBL" id="TWP26177.1"/>
    </source>
</evidence>
<dbReference type="SUPFAM" id="SSF103481">
    <property type="entry name" value="Multidrug resistance efflux transporter EmrE"/>
    <property type="match status" value="2"/>
</dbReference>
<dbReference type="PANTHER" id="PTHR22911">
    <property type="entry name" value="ACYL-MALONYL CONDENSING ENZYME-RELATED"/>
    <property type="match status" value="1"/>
</dbReference>
<sequence length="301" mass="33427">MNLSYIKSLLYVCLAASSYGLVATFVRLAYNHGYTTGEVVISQMLIGLISLIFIHKIIYRKEQIKHSTKDKYKLIICGTSFGLTSTFYYLAVHYKIPVSICIVLLMQAVWMGAFIDFIVNKKKPSLIEIISIFLILIGTVLATNLINDNQVKLNPIGLSFGILAAISYTCSMYSSNKIGTQMSPTLRSVYLFMGSTILVSLIWGKSILQGTFNFTIFYQWGIICALFGAILPTILFTKGMPVVGIGIGSILASLELPISVLMAKFILNENVYFLQWIGIVLILISIVLLNLSFLLPKNTKL</sequence>
<feature type="domain" description="EamA" evidence="2">
    <location>
        <begin position="8"/>
        <end position="142"/>
    </location>
</feature>
<proteinExistence type="predicted"/>
<feature type="transmembrane region" description="Helical" evidence="1">
    <location>
        <begin position="126"/>
        <end position="147"/>
    </location>
</feature>
<feature type="transmembrane region" description="Helical" evidence="1">
    <location>
        <begin position="185"/>
        <end position="204"/>
    </location>
</feature>
<dbReference type="EMBL" id="SELH01000026">
    <property type="protein sequence ID" value="TWP26177.1"/>
    <property type="molecule type" value="Genomic_DNA"/>
</dbReference>